<organism evidence="12 13">
    <name type="scientific">Diploptera punctata</name>
    <name type="common">Pacific beetle cockroach</name>
    <dbReference type="NCBI Taxonomy" id="6984"/>
    <lineage>
        <taxon>Eukaryota</taxon>
        <taxon>Metazoa</taxon>
        <taxon>Ecdysozoa</taxon>
        <taxon>Arthropoda</taxon>
        <taxon>Hexapoda</taxon>
        <taxon>Insecta</taxon>
        <taxon>Pterygota</taxon>
        <taxon>Neoptera</taxon>
        <taxon>Polyneoptera</taxon>
        <taxon>Dictyoptera</taxon>
        <taxon>Blattodea</taxon>
        <taxon>Blaberoidea</taxon>
        <taxon>Blaberidae</taxon>
        <taxon>Diplopterinae</taxon>
        <taxon>Diploptera</taxon>
    </lineage>
</organism>
<feature type="non-terminal residue" evidence="12">
    <location>
        <position position="559"/>
    </location>
</feature>
<keyword evidence="7 11" id="KW-0853">WD repeat</keyword>
<keyword evidence="8" id="KW-0819">tRNA processing</keyword>
<reference evidence="12" key="2">
    <citation type="submission" date="2023-05" db="EMBL/GenBank/DDBJ databases">
        <authorList>
            <person name="Fouks B."/>
        </authorList>
    </citation>
    <scope>NUCLEOTIDE SEQUENCE</scope>
    <source>
        <strain evidence="12">Stay&amp;Tobe</strain>
        <tissue evidence="12">Testes</tissue>
    </source>
</reference>
<evidence type="ECO:0000256" key="4">
    <source>
        <dbReference type="ARBA" id="ARBA00005881"/>
    </source>
</evidence>
<protein>
    <recommendedName>
        <fullName evidence="5">Elongator complex protein 2</fullName>
    </recommendedName>
</protein>
<keyword evidence="6" id="KW-0963">Cytoplasm</keyword>
<dbReference type="SUPFAM" id="SSF50978">
    <property type="entry name" value="WD40 repeat-like"/>
    <property type="match status" value="1"/>
</dbReference>
<dbReference type="PANTHER" id="PTHR44111:SF1">
    <property type="entry name" value="ELONGATOR COMPLEX PROTEIN 2"/>
    <property type="match status" value="1"/>
</dbReference>
<dbReference type="Gene3D" id="2.130.10.10">
    <property type="entry name" value="YVTN repeat-like/Quinoprotein amine dehydrogenase"/>
    <property type="match status" value="3"/>
</dbReference>
<keyword evidence="13" id="KW-1185">Reference proteome</keyword>
<proteinExistence type="inferred from homology"/>
<evidence type="ECO:0000256" key="2">
    <source>
        <dbReference type="ARBA" id="ARBA00004496"/>
    </source>
</evidence>
<name>A0AAD8A892_DIPPU</name>
<dbReference type="InterPro" id="IPR037289">
    <property type="entry name" value="Elp2"/>
</dbReference>
<dbReference type="Pfam" id="PF00400">
    <property type="entry name" value="WD40"/>
    <property type="match status" value="5"/>
</dbReference>
<dbReference type="PROSITE" id="PS50294">
    <property type="entry name" value="WD_REPEATS_REGION"/>
    <property type="match status" value="1"/>
</dbReference>
<gene>
    <name evidence="12" type="ORF">L9F63_014892</name>
</gene>
<dbReference type="EMBL" id="JASPKZ010003429">
    <property type="protein sequence ID" value="KAJ9593552.1"/>
    <property type="molecule type" value="Genomic_DNA"/>
</dbReference>
<reference evidence="12" key="1">
    <citation type="journal article" date="2023" name="IScience">
        <title>Live-bearing cockroach genome reveals convergent evolutionary mechanisms linked to viviparity in insects and beyond.</title>
        <authorList>
            <person name="Fouks B."/>
            <person name="Harrison M.C."/>
            <person name="Mikhailova A.A."/>
            <person name="Marchal E."/>
            <person name="English S."/>
            <person name="Carruthers M."/>
            <person name="Jennings E.C."/>
            <person name="Chiamaka E.L."/>
            <person name="Frigard R.A."/>
            <person name="Pippel M."/>
            <person name="Attardo G.M."/>
            <person name="Benoit J.B."/>
            <person name="Bornberg-Bauer E."/>
            <person name="Tobe S.S."/>
        </authorList>
    </citation>
    <scope>NUCLEOTIDE SEQUENCE</scope>
    <source>
        <strain evidence="12">Stay&amp;Tobe</strain>
    </source>
</reference>
<dbReference type="InterPro" id="IPR036322">
    <property type="entry name" value="WD40_repeat_dom_sf"/>
</dbReference>
<dbReference type="GO" id="GO:0005634">
    <property type="term" value="C:nucleus"/>
    <property type="evidence" value="ECO:0007669"/>
    <property type="project" value="UniProtKB-SubCell"/>
</dbReference>
<evidence type="ECO:0000256" key="6">
    <source>
        <dbReference type="ARBA" id="ARBA00022490"/>
    </source>
</evidence>
<keyword evidence="9" id="KW-0677">Repeat</keyword>
<evidence type="ECO:0000256" key="3">
    <source>
        <dbReference type="ARBA" id="ARBA00005043"/>
    </source>
</evidence>
<dbReference type="PANTHER" id="PTHR44111">
    <property type="entry name" value="ELONGATOR COMPLEX PROTEIN 2"/>
    <property type="match status" value="1"/>
</dbReference>
<evidence type="ECO:0000256" key="8">
    <source>
        <dbReference type="ARBA" id="ARBA00022694"/>
    </source>
</evidence>
<comment type="similarity">
    <text evidence="4">Belongs to the WD repeat ELP2 family.</text>
</comment>
<accession>A0AAD8A892</accession>
<dbReference type="InterPro" id="IPR001680">
    <property type="entry name" value="WD40_rpt"/>
</dbReference>
<comment type="caution">
    <text evidence="12">The sequence shown here is derived from an EMBL/GenBank/DDBJ whole genome shotgun (WGS) entry which is preliminary data.</text>
</comment>
<feature type="repeat" description="WD" evidence="11">
    <location>
        <begin position="213"/>
        <end position="249"/>
    </location>
</feature>
<sequence>MDKFDTVYVSTACSRTPHSADWGRNNLICYAASHSVTLYDPEYAGAGKVTFVLCQHKDRVNSVRWIRCQNGISETELVSASTDCTAIIWTKTNEGSFSPSSVLKGHQSAVTIADGIYISGTKSDSCKLHLIVATASVDSTVKIWRRSQNKEDAVCVQTLSFGSGFCLTLNFAYLPGTDIALLACAADDAKIHLFAENTDSEINEKHFVKVNTLVGHEDWIRAMDFAMDDSGELLLASSSQDSLIRLWRIAPRDEEIATRIRKKINELDISEDIQLEEKFFTVKVHNNDSVSLLHFAVSLESVLTGHEGWVYGVSWHPPVYSTEKKKFIQPMKLLSSSLDKTIIIWEPDEESGVWLESVRVGEVGGNTLGFYGSKFGPDGLRIMGHGYQGSFHLWSFSKNSGAWEPDVTVGGHFGEVVDMQWEPGGQFLLSVSSDQTTRLHAPWVRQAHQEVTWHELARPQVHGYDMSCIAVLSRYRFASGAEEKVIRAFQAPNNFVDNFYRIWSLCLLLTRSMTSPQGASVPALGLSNKAVYEAEEMLPEERHVKDEYPEIHDFSLILP</sequence>
<dbReference type="SMART" id="SM00320">
    <property type="entry name" value="WD40"/>
    <property type="match status" value="6"/>
</dbReference>
<comment type="pathway">
    <text evidence="3">tRNA modification; 5-methoxycarbonylmethyl-2-thiouridine-tRNA biosynthesis.</text>
</comment>
<evidence type="ECO:0000256" key="1">
    <source>
        <dbReference type="ARBA" id="ARBA00004123"/>
    </source>
</evidence>
<evidence type="ECO:0000256" key="9">
    <source>
        <dbReference type="ARBA" id="ARBA00022737"/>
    </source>
</evidence>
<evidence type="ECO:0000313" key="12">
    <source>
        <dbReference type="EMBL" id="KAJ9593552.1"/>
    </source>
</evidence>
<evidence type="ECO:0000256" key="10">
    <source>
        <dbReference type="ARBA" id="ARBA00023242"/>
    </source>
</evidence>
<dbReference type="PROSITE" id="PS50082">
    <property type="entry name" value="WD_REPEATS_2"/>
    <property type="match status" value="1"/>
</dbReference>
<dbReference type="AlphaFoldDB" id="A0AAD8A892"/>
<dbReference type="GO" id="GO:0005737">
    <property type="term" value="C:cytoplasm"/>
    <property type="evidence" value="ECO:0007669"/>
    <property type="project" value="UniProtKB-SubCell"/>
</dbReference>
<dbReference type="InterPro" id="IPR015943">
    <property type="entry name" value="WD40/YVTN_repeat-like_dom_sf"/>
</dbReference>
<evidence type="ECO:0000256" key="11">
    <source>
        <dbReference type="PROSITE-ProRule" id="PRU00221"/>
    </source>
</evidence>
<evidence type="ECO:0000313" key="13">
    <source>
        <dbReference type="Proteomes" id="UP001233999"/>
    </source>
</evidence>
<comment type="subcellular location">
    <subcellularLocation>
        <location evidence="2">Cytoplasm</location>
    </subcellularLocation>
    <subcellularLocation>
        <location evidence="1">Nucleus</location>
    </subcellularLocation>
</comment>
<dbReference type="FunFam" id="2.130.10.10:FF:000575">
    <property type="entry name" value="Elongator acetyltransferase complex subunit 2"/>
    <property type="match status" value="1"/>
</dbReference>
<evidence type="ECO:0000256" key="5">
    <source>
        <dbReference type="ARBA" id="ARBA00020267"/>
    </source>
</evidence>
<evidence type="ECO:0000256" key="7">
    <source>
        <dbReference type="ARBA" id="ARBA00022574"/>
    </source>
</evidence>
<keyword evidence="10" id="KW-0539">Nucleus</keyword>
<dbReference type="Proteomes" id="UP001233999">
    <property type="component" value="Unassembled WGS sequence"/>
</dbReference>
<dbReference type="GO" id="GO:0002098">
    <property type="term" value="P:tRNA wobble uridine modification"/>
    <property type="evidence" value="ECO:0007669"/>
    <property type="project" value="InterPro"/>
</dbReference>
<dbReference type="GO" id="GO:0033588">
    <property type="term" value="C:elongator holoenzyme complex"/>
    <property type="evidence" value="ECO:0007669"/>
    <property type="project" value="InterPro"/>
</dbReference>